<keyword evidence="4" id="KW-0808">Transferase</keyword>
<dbReference type="STRING" id="169679.CSACC_00700"/>
<keyword evidence="2" id="KW-1133">Transmembrane helix</keyword>
<dbReference type="CDD" id="cd05121">
    <property type="entry name" value="ABC1_ADCK3-like"/>
    <property type="match status" value="1"/>
</dbReference>
<name>A0A1S8N3N3_CLOSA</name>
<dbReference type="GO" id="GO:0016740">
    <property type="term" value="F:transferase activity"/>
    <property type="evidence" value="ECO:0007669"/>
    <property type="project" value="UniProtKB-KW"/>
</dbReference>
<accession>A0A1S8N3N3</accession>
<keyword evidence="2" id="KW-0812">Transmembrane</keyword>
<feature type="domain" description="ABC1 atypical kinase-like" evidence="3">
    <location>
        <begin position="74"/>
        <end position="316"/>
    </location>
</feature>
<evidence type="ECO:0000256" key="1">
    <source>
        <dbReference type="ARBA" id="ARBA00009670"/>
    </source>
</evidence>
<reference evidence="4 5" key="1">
    <citation type="submission" date="2016-05" db="EMBL/GenBank/DDBJ databases">
        <title>Microbial solvent formation.</title>
        <authorList>
            <person name="Poehlein A."/>
            <person name="Montoya Solano J.D."/>
            <person name="Flitsch S."/>
            <person name="Krabben P."/>
            <person name="Duerre P."/>
            <person name="Daniel R."/>
        </authorList>
    </citation>
    <scope>NUCLEOTIDE SEQUENCE [LARGE SCALE GENOMIC DNA]</scope>
    <source>
        <strain evidence="4 5">L1-8</strain>
    </source>
</reference>
<evidence type="ECO:0000313" key="4">
    <source>
        <dbReference type="EMBL" id="OOM11116.1"/>
    </source>
</evidence>
<dbReference type="RefSeq" id="WP_077865835.1">
    <property type="nucleotide sequence ID" value="NZ_LZYZ01000005.1"/>
</dbReference>
<dbReference type="AlphaFoldDB" id="A0A1S8N3N3"/>
<sequence>MNKKSSNRFKEIIKVFVRYGLGYIFDSKNPQDKKSPENLRKAFEELGPTFIKIGQVLSTRPDLLPREYIEELVKLQDSVQEEKFENMKTVFENSLGVKMNEAFKEINFIPIASASIAQVYEGILNDDREVVIKIQRPDIYKNIQLDIAILIRILRFTKAKIKMSIIDPIEVLEEIESSTREELNFVLEADNIKRFREYNKNVAPVYAPYVIEELLSDRVLVLEKINGFKINSTQVLRENGYDTNDIANKLALSYCKQIFEDGFFHGDPHPGNILISRGKICFLDFGIMGHINHSMKKWLNSAIISIATKDKERLVNCILSIGIKKGKVNKLDLYDAISYMFDTYLETSIKNIKISVLMQEIWHITIKNNIQLPKELVSLIRSLIILEGVVSELDPELEIINVIVSFIRSKNRFVILNCLEKEELVVSMYSFVRDSIKIPSKTLEVLNKLSAGESKVELKVKDISNIIIQINKMVNRITQGILISALILSSSLIISNNVKPTYNDISLIGIIGYIIAFIFAIKLLISMAKACEYKKNNKK</sequence>
<comment type="caution">
    <text evidence="4">The sequence shown here is derived from an EMBL/GenBank/DDBJ whole genome shotgun (WGS) entry which is preliminary data.</text>
</comment>
<evidence type="ECO:0000256" key="2">
    <source>
        <dbReference type="SAM" id="Phobius"/>
    </source>
</evidence>
<evidence type="ECO:0000259" key="3">
    <source>
        <dbReference type="Pfam" id="PF03109"/>
    </source>
</evidence>
<dbReference type="InterPro" id="IPR011009">
    <property type="entry name" value="Kinase-like_dom_sf"/>
</dbReference>
<keyword evidence="2" id="KW-0472">Membrane</keyword>
<feature type="transmembrane region" description="Helical" evidence="2">
    <location>
        <begin position="477"/>
        <end position="494"/>
    </location>
</feature>
<dbReference type="Gene3D" id="1.10.510.10">
    <property type="entry name" value="Transferase(Phosphotransferase) domain 1"/>
    <property type="match status" value="1"/>
</dbReference>
<protein>
    <recommendedName>
        <fullName evidence="3">ABC1 atypical kinase-like domain-containing protein</fullName>
    </recommendedName>
</protein>
<dbReference type="PANTHER" id="PTHR10566">
    <property type="entry name" value="CHAPERONE-ACTIVITY OF BC1 COMPLEX CABC1 -RELATED"/>
    <property type="match status" value="1"/>
</dbReference>
<dbReference type="EMBL" id="LZYZ01000005">
    <property type="protein sequence ID" value="OOM11116.1"/>
    <property type="molecule type" value="Genomic_DNA"/>
</dbReference>
<dbReference type="PANTHER" id="PTHR10566:SF113">
    <property type="entry name" value="PROTEIN ACTIVITY OF BC1 COMPLEX KINASE 7, CHLOROPLASTIC"/>
    <property type="match status" value="1"/>
</dbReference>
<dbReference type="InterPro" id="IPR004147">
    <property type="entry name" value="ABC1_dom"/>
</dbReference>
<comment type="similarity">
    <text evidence="1">Belongs to the protein kinase superfamily. ADCK protein kinase family.</text>
</comment>
<organism evidence="4 5">
    <name type="scientific">Clostridium saccharobutylicum</name>
    <dbReference type="NCBI Taxonomy" id="169679"/>
    <lineage>
        <taxon>Bacteria</taxon>
        <taxon>Bacillati</taxon>
        <taxon>Bacillota</taxon>
        <taxon>Clostridia</taxon>
        <taxon>Eubacteriales</taxon>
        <taxon>Clostridiaceae</taxon>
        <taxon>Clostridium</taxon>
    </lineage>
</organism>
<evidence type="ECO:0000313" key="5">
    <source>
        <dbReference type="Proteomes" id="UP000191154"/>
    </source>
</evidence>
<feature type="transmembrane region" description="Helical" evidence="2">
    <location>
        <begin position="506"/>
        <end position="525"/>
    </location>
</feature>
<dbReference type="SUPFAM" id="SSF56112">
    <property type="entry name" value="Protein kinase-like (PK-like)"/>
    <property type="match status" value="1"/>
</dbReference>
<dbReference type="Proteomes" id="UP000191154">
    <property type="component" value="Unassembled WGS sequence"/>
</dbReference>
<gene>
    <name evidence="4" type="primary">ubiB</name>
    <name evidence="4" type="ORF">CLOSAC_26590</name>
</gene>
<proteinExistence type="inferred from homology"/>
<dbReference type="InterPro" id="IPR050154">
    <property type="entry name" value="UbiB_kinase"/>
</dbReference>
<dbReference type="Pfam" id="PF03109">
    <property type="entry name" value="ABC1"/>
    <property type="match status" value="1"/>
</dbReference>